<comment type="similarity">
    <text evidence="3 7">Belongs to the alanine racemase family.</text>
</comment>
<dbReference type="CDD" id="cd00430">
    <property type="entry name" value="PLPDE_III_AR"/>
    <property type="match status" value="1"/>
</dbReference>
<dbReference type="InterPro" id="IPR011079">
    <property type="entry name" value="Ala_racemase_C"/>
</dbReference>
<dbReference type="PANTHER" id="PTHR30511">
    <property type="entry name" value="ALANINE RACEMASE"/>
    <property type="match status" value="1"/>
</dbReference>
<comment type="function">
    <text evidence="7">Catalyzes the interconversion of L-alanine and D-alanine. May also act on other amino acids.</text>
</comment>
<dbReference type="RefSeq" id="WP_261515766.1">
    <property type="nucleotide sequence ID" value="NZ_JAODNV010000011.1"/>
</dbReference>
<feature type="modified residue" description="N6-(pyridoxal phosphate)lysine" evidence="7 8">
    <location>
        <position position="29"/>
    </location>
</feature>
<dbReference type="InterPro" id="IPR020622">
    <property type="entry name" value="Ala_racemase_pyridoxalP-BS"/>
</dbReference>
<sequence>MTIDLSALVANYRLLAERSRPAKAAAVVKADAYGLGIEPVSRALWAAGCRHFFVAMPQEGLTLRSVLPEAHIFVFNGLFGTEAASAYREARLIPVLNSQSDISIWEAHGWDGEQPRPCAIHVDTGMNRLGLTAERAKALAEDNALTGALSPLLVLSHLACTDQPDHAMNRRQLESFQALRALFPQSESSLANSGGIFLGGDFLCDLTRCGIALYGGRPVSGKPNPMRPVVTAEARVAQVRRIAAGEAVSYGATEVTRDTIIAVCSVGYADGYPRSASGAGVPLRQAPGAHSGAAGFIHGRRVPVLGRITMDLTLFDVTDLGPDAVAVGDHIELFGPNMPIDEVAEAAGTISYELLTSLGRRYHRDYVGGEV</sequence>
<dbReference type="InterPro" id="IPR000821">
    <property type="entry name" value="Ala_racemase"/>
</dbReference>
<evidence type="ECO:0000256" key="3">
    <source>
        <dbReference type="ARBA" id="ARBA00007880"/>
    </source>
</evidence>
<keyword evidence="5 7" id="KW-0663">Pyridoxal phosphate</keyword>
<dbReference type="InterPro" id="IPR001608">
    <property type="entry name" value="Ala_racemase_N"/>
</dbReference>
<dbReference type="Pfam" id="PF01168">
    <property type="entry name" value="Ala_racemase_N"/>
    <property type="match status" value="1"/>
</dbReference>
<evidence type="ECO:0000256" key="5">
    <source>
        <dbReference type="ARBA" id="ARBA00022898"/>
    </source>
</evidence>
<organism evidence="11 12">
    <name type="scientific">Chelativorans petroleitrophicus</name>
    <dbReference type="NCBI Taxonomy" id="2975484"/>
    <lineage>
        <taxon>Bacteria</taxon>
        <taxon>Pseudomonadati</taxon>
        <taxon>Pseudomonadota</taxon>
        <taxon>Alphaproteobacteria</taxon>
        <taxon>Hyphomicrobiales</taxon>
        <taxon>Phyllobacteriaceae</taxon>
        <taxon>Chelativorans</taxon>
    </lineage>
</organism>
<dbReference type="EMBL" id="JAODNV010000011">
    <property type="protein sequence ID" value="MCT8990878.1"/>
    <property type="molecule type" value="Genomic_DNA"/>
</dbReference>
<evidence type="ECO:0000256" key="6">
    <source>
        <dbReference type="ARBA" id="ARBA00023235"/>
    </source>
</evidence>
<dbReference type="EC" id="5.1.1.1" evidence="4 7"/>
<keyword evidence="12" id="KW-1185">Reference proteome</keyword>
<dbReference type="Gene3D" id="2.40.37.10">
    <property type="entry name" value="Lyase, Ornithine Decarboxylase, Chain A, domain 1"/>
    <property type="match status" value="1"/>
</dbReference>
<dbReference type="SMART" id="SM01005">
    <property type="entry name" value="Ala_racemase_C"/>
    <property type="match status" value="1"/>
</dbReference>
<dbReference type="Proteomes" id="UP001149009">
    <property type="component" value="Unassembled WGS sequence"/>
</dbReference>
<accession>A0A9X3B6T7</accession>
<feature type="domain" description="Alanine racemase C-terminal" evidence="10">
    <location>
        <begin position="229"/>
        <end position="367"/>
    </location>
</feature>
<dbReference type="GO" id="GO:0030170">
    <property type="term" value="F:pyridoxal phosphate binding"/>
    <property type="evidence" value="ECO:0007669"/>
    <property type="project" value="UniProtKB-UniRule"/>
</dbReference>
<evidence type="ECO:0000256" key="7">
    <source>
        <dbReference type="HAMAP-Rule" id="MF_01201"/>
    </source>
</evidence>
<evidence type="ECO:0000256" key="9">
    <source>
        <dbReference type="PIRSR" id="PIRSR600821-52"/>
    </source>
</evidence>
<dbReference type="PRINTS" id="PR00992">
    <property type="entry name" value="ALARACEMASE"/>
</dbReference>
<dbReference type="PANTHER" id="PTHR30511:SF0">
    <property type="entry name" value="ALANINE RACEMASE, CATABOLIC-RELATED"/>
    <property type="match status" value="1"/>
</dbReference>
<feature type="active site" description="Proton acceptor; specific for D-alanine" evidence="7">
    <location>
        <position position="29"/>
    </location>
</feature>
<evidence type="ECO:0000256" key="4">
    <source>
        <dbReference type="ARBA" id="ARBA00013089"/>
    </source>
</evidence>
<evidence type="ECO:0000313" key="12">
    <source>
        <dbReference type="Proteomes" id="UP001149009"/>
    </source>
</evidence>
<evidence type="ECO:0000256" key="8">
    <source>
        <dbReference type="PIRSR" id="PIRSR600821-50"/>
    </source>
</evidence>
<dbReference type="AlphaFoldDB" id="A0A9X3B6T7"/>
<dbReference type="InterPro" id="IPR029066">
    <property type="entry name" value="PLP-binding_barrel"/>
</dbReference>
<dbReference type="SUPFAM" id="SSF51419">
    <property type="entry name" value="PLP-binding barrel"/>
    <property type="match status" value="1"/>
</dbReference>
<comment type="cofactor">
    <cofactor evidence="2 7 8">
        <name>pyridoxal 5'-phosphate</name>
        <dbReference type="ChEBI" id="CHEBI:597326"/>
    </cofactor>
</comment>
<comment type="catalytic activity">
    <reaction evidence="1 7">
        <text>L-alanine = D-alanine</text>
        <dbReference type="Rhea" id="RHEA:20249"/>
        <dbReference type="ChEBI" id="CHEBI:57416"/>
        <dbReference type="ChEBI" id="CHEBI:57972"/>
        <dbReference type="EC" id="5.1.1.1"/>
    </reaction>
</comment>
<feature type="active site" description="Proton acceptor; specific for L-alanine" evidence="7">
    <location>
        <position position="250"/>
    </location>
</feature>
<protein>
    <recommendedName>
        <fullName evidence="4 7">Alanine racemase</fullName>
        <ecNumber evidence="4 7">5.1.1.1</ecNumber>
    </recommendedName>
</protein>
<reference evidence="11" key="1">
    <citation type="submission" date="2022-08" db="EMBL/GenBank/DDBJ databases">
        <title>Chelativorans sichuanense sp. nov., a paraffin oil-degrading bacterium isolated from a mixture of oil-based drill cuttings and paddy soil.</title>
        <authorList>
            <person name="Yu J."/>
            <person name="Liu H."/>
            <person name="Chen Q."/>
        </authorList>
    </citation>
    <scope>NUCLEOTIDE SEQUENCE</scope>
    <source>
        <strain evidence="11">SCAU 2101</strain>
    </source>
</reference>
<dbReference type="InterPro" id="IPR009006">
    <property type="entry name" value="Ala_racemase/Decarboxylase_C"/>
</dbReference>
<comment type="pathway">
    <text evidence="7">Amino-acid biosynthesis; D-alanine biosynthesis; D-alanine from L-alanine: step 1/1.</text>
</comment>
<name>A0A9X3B6T7_9HYPH</name>
<feature type="binding site" evidence="7 9">
    <location>
        <position position="128"/>
    </location>
    <ligand>
        <name>substrate</name>
    </ligand>
</feature>
<dbReference type="GO" id="GO:0005829">
    <property type="term" value="C:cytosol"/>
    <property type="evidence" value="ECO:0007669"/>
    <property type="project" value="TreeGrafter"/>
</dbReference>
<dbReference type="NCBIfam" id="TIGR00492">
    <property type="entry name" value="alr"/>
    <property type="match status" value="1"/>
</dbReference>
<comment type="caution">
    <text evidence="11">The sequence shown here is derived from an EMBL/GenBank/DDBJ whole genome shotgun (WGS) entry which is preliminary data.</text>
</comment>
<dbReference type="GO" id="GO:0008784">
    <property type="term" value="F:alanine racemase activity"/>
    <property type="evidence" value="ECO:0007669"/>
    <property type="project" value="UniProtKB-UniRule"/>
</dbReference>
<evidence type="ECO:0000256" key="2">
    <source>
        <dbReference type="ARBA" id="ARBA00001933"/>
    </source>
</evidence>
<dbReference type="Gene3D" id="3.20.20.10">
    <property type="entry name" value="Alanine racemase"/>
    <property type="match status" value="1"/>
</dbReference>
<dbReference type="SUPFAM" id="SSF50621">
    <property type="entry name" value="Alanine racemase C-terminal domain-like"/>
    <property type="match status" value="1"/>
</dbReference>
<dbReference type="PROSITE" id="PS00395">
    <property type="entry name" value="ALANINE_RACEMASE"/>
    <property type="match status" value="1"/>
</dbReference>
<feature type="binding site" evidence="7 9">
    <location>
        <position position="310"/>
    </location>
    <ligand>
        <name>substrate</name>
    </ligand>
</feature>
<dbReference type="Pfam" id="PF00842">
    <property type="entry name" value="Ala_racemase_C"/>
    <property type="match status" value="1"/>
</dbReference>
<evidence type="ECO:0000256" key="1">
    <source>
        <dbReference type="ARBA" id="ARBA00000316"/>
    </source>
</evidence>
<evidence type="ECO:0000259" key="10">
    <source>
        <dbReference type="SMART" id="SM01005"/>
    </source>
</evidence>
<dbReference type="GO" id="GO:0030632">
    <property type="term" value="P:D-alanine biosynthetic process"/>
    <property type="evidence" value="ECO:0007669"/>
    <property type="project" value="UniProtKB-UniRule"/>
</dbReference>
<evidence type="ECO:0000313" key="11">
    <source>
        <dbReference type="EMBL" id="MCT8990878.1"/>
    </source>
</evidence>
<keyword evidence="6 7" id="KW-0413">Isomerase</keyword>
<gene>
    <name evidence="11" type="primary">alr</name>
    <name evidence="11" type="ORF">NYR54_11335</name>
</gene>
<dbReference type="HAMAP" id="MF_01201">
    <property type="entry name" value="Ala_racemase"/>
    <property type="match status" value="1"/>
</dbReference>
<proteinExistence type="inferred from homology"/>